<dbReference type="PROSITE" id="PS51352">
    <property type="entry name" value="THIOREDOXIN_2"/>
    <property type="match status" value="1"/>
</dbReference>
<comment type="similarity">
    <text evidence="8">Belongs to the peroxiredoxin family. Prx6 subfamily.</text>
</comment>
<protein>
    <recommendedName>
        <fullName evidence="8">Peroxiredoxin</fullName>
        <ecNumber evidence="8">1.11.1.24</ecNumber>
    </recommendedName>
    <alternativeName>
        <fullName evidence="8">Thioredoxin peroxidase</fullName>
    </alternativeName>
    <alternativeName>
        <fullName evidence="8">Thioredoxin-dependent peroxiredoxin</fullName>
    </alternativeName>
</protein>
<keyword evidence="4 8" id="KW-0049">Antioxidant</keyword>
<comment type="subcellular location">
    <subcellularLocation>
        <location evidence="8">Cytoplasm</location>
    </subcellularLocation>
</comment>
<dbReference type="Proteomes" id="UP001589836">
    <property type="component" value="Unassembled WGS sequence"/>
</dbReference>
<comment type="catalytic activity">
    <reaction evidence="8">
        <text>a hydroperoxide + [thioredoxin]-dithiol = an alcohol + [thioredoxin]-disulfide + H2O</text>
        <dbReference type="Rhea" id="RHEA:62620"/>
        <dbReference type="Rhea" id="RHEA-COMP:10698"/>
        <dbReference type="Rhea" id="RHEA-COMP:10700"/>
        <dbReference type="ChEBI" id="CHEBI:15377"/>
        <dbReference type="ChEBI" id="CHEBI:29950"/>
        <dbReference type="ChEBI" id="CHEBI:30879"/>
        <dbReference type="ChEBI" id="CHEBI:35924"/>
        <dbReference type="ChEBI" id="CHEBI:50058"/>
        <dbReference type="EC" id="1.11.1.24"/>
    </reaction>
</comment>
<dbReference type="InterPro" id="IPR000866">
    <property type="entry name" value="AhpC/TSA"/>
</dbReference>
<accession>A0ABV6LLQ8</accession>
<dbReference type="PANTHER" id="PTHR10681:SF121">
    <property type="entry name" value="ALKYL HYDROPEROXIDE REDUCTASE C"/>
    <property type="match status" value="1"/>
</dbReference>
<feature type="active site" description="Cysteine sulfenic acid (-SOH) intermediate" evidence="8">
    <location>
        <position position="52"/>
    </location>
</feature>
<proteinExistence type="inferred from homology"/>
<dbReference type="EC" id="1.11.1.24" evidence="8"/>
<comment type="caution">
    <text evidence="10">The sequence shown here is derived from an EMBL/GenBank/DDBJ whole genome shotgun (WGS) entry which is preliminary data.</text>
</comment>
<dbReference type="InterPro" id="IPR050217">
    <property type="entry name" value="Peroxiredoxin"/>
</dbReference>
<keyword evidence="11" id="KW-1185">Reference proteome</keyword>
<dbReference type="SUPFAM" id="SSF52833">
    <property type="entry name" value="Thioredoxin-like"/>
    <property type="match status" value="1"/>
</dbReference>
<dbReference type="InterPro" id="IPR024706">
    <property type="entry name" value="Peroxiredoxin_AhpC-typ"/>
</dbReference>
<name>A0ABV6LLQ8_9BACI</name>
<keyword evidence="6 8" id="KW-1015">Disulfide bond</keyword>
<feature type="domain" description="Thioredoxin" evidence="9">
    <location>
        <begin position="10"/>
        <end position="165"/>
    </location>
</feature>
<comment type="function">
    <text evidence="8">Thiol-specific peroxidase that catalyzes the reduction of hydrogen peroxide and organic hydroperoxides to water and alcohols, respectively. Plays a role in cell protection against oxidative stress by detoxifying peroxides.</text>
</comment>
<organism evidence="10 11">
    <name type="scientific">Pontibacillus salicampi</name>
    <dbReference type="NCBI Taxonomy" id="1449801"/>
    <lineage>
        <taxon>Bacteria</taxon>
        <taxon>Bacillati</taxon>
        <taxon>Bacillota</taxon>
        <taxon>Bacilli</taxon>
        <taxon>Bacillales</taxon>
        <taxon>Bacillaceae</taxon>
        <taxon>Pontibacillus</taxon>
    </lineage>
</organism>
<comment type="subunit">
    <text evidence="8">Homodecamer. Pentamer of dimers that assemble into a ring structure.</text>
</comment>
<evidence type="ECO:0000313" key="10">
    <source>
        <dbReference type="EMBL" id="MFC0523341.1"/>
    </source>
</evidence>
<evidence type="ECO:0000259" key="9">
    <source>
        <dbReference type="PROSITE" id="PS51352"/>
    </source>
</evidence>
<evidence type="ECO:0000256" key="2">
    <source>
        <dbReference type="ARBA" id="ARBA00022490"/>
    </source>
</evidence>
<keyword evidence="7 8" id="KW-0676">Redox-active center</keyword>
<dbReference type="InterPro" id="IPR036249">
    <property type="entry name" value="Thioredoxin-like_sf"/>
</dbReference>
<gene>
    <name evidence="10" type="ORF">ACFFGV_07065</name>
</gene>
<feature type="disulfide bond" description="Interchain (with Cys-52); in linked form" evidence="8">
    <location>
        <position position="218"/>
    </location>
</feature>
<feature type="disulfide bond" description="Interchain (with Cys-218); in linked form" evidence="8">
    <location>
        <position position="52"/>
    </location>
</feature>
<evidence type="ECO:0000256" key="3">
    <source>
        <dbReference type="ARBA" id="ARBA00022559"/>
    </source>
</evidence>
<comment type="miscellaneous">
    <text evidence="8">The active site is a conserved redox-active cysteine residue, the peroxidatic cysteine (C(P)), which makes the nucleophilic attack on the peroxide substrate. The peroxide oxidizes the C(P)-SH to cysteine sulfenic acid (C(P)-SOH), which then reacts with another cysteine residue, the resolving cysteine (C(R)), to form a disulfide bridge. The disulfide is subsequently reduced by an appropriate electron donor to complete the catalytic cycle. Although the primary sequence of this enzyme is similar to those of the 1-Cys Prx6 enzymes, its catalytic properties resemble those of the typical 2-Cys Prxs and C(R) is provided by the other dimeric subunit to form an intersubunit disulfide. The disulfide is subsequently reduced by thioredoxin.</text>
</comment>
<dbReference type="GO" id="GO:0140824">
    <property type="term" value="F:thioredoxin-dependent peroxiredoxin activity"/>
    <property type="evidence" value="ECO:0007669"/>
    <property type="project" value="UniProtKB-EC"/>
</dbReference>
<dbReference type="InterPro" id="IPR013766">
    <property type="entry name" value="Thioredoxin_domain"/>
</dbReference>
<dbReference type="Pfam" id="PF00578">
    <property type="entry name" value="AhpC-TSA"/>
    <property type="match status" value="1"/>
</dbReference>
<dbReference type="Gene3D" id="3.40.30.10">
    <property type="entry name" value="Glutaredoxin"/>
    <property type="match status" value="1"/>
</dbReference>
<dbReference type="RefSeq" id="WP_377346028.1">
    <property type="nucleotide sequence ID" value="NZ_JBHLTP010000004.1"/>
</dbReference>
<sequence length="228" mass="26058">MKEAEGYTHPTIGMTFPKVTVETTRGRKTLPDDFQGKWFVLFSHPGDFTPVCTTEFIAFQQYQEDFNKMGTELIGLSVDQVYAHLKWIEWIHDNTQIGITFPVIADPLGRLSKMLGMLPEGQGTRTVRGVFIVDDSGTIRQTLFYPEEIGRSVQEIWRSVHALQTASLFNVAMPENWPHNQMLGSDVILPPAGNIKEIQKRMEGEKQGEYNCLDWWFCYKSLSAFSDK</sequence>
<dbReference type="NCBIfam" id="NF009668">
    <property type="entry name" value="PRK13189.1"/>
    <property type="match status" value="1"/>
</dbReference>
<dbReference type="PANTHER" id="PTHR10681">
    <property type="entry name" value="THIOREDOXIN PEROXIDASE"/>
    <property type="match status" value="1"/>
</dbReference>
<evidence type="ECO:0000256" key="1">
    <source>
        <dbReference type="ARBA" id="ARBA00009796"/>
    </source>
</evidence>
<dbReference type="PIRSF" id="PIRSF000239">
    <property type="entry name" value="AHPC"/>
    <property type="match status" value="1"/>
</dbReference>
<dbReference type="InterPro" id="IPR022915">
    <property type="entry name" value="Peroxiredoxin_TDXH"/>
</dbReference>
<evidence type="ECO:0000256" key="5">
    <source>
        <dbReference type="ARBA" id="ARBA00023002"/>
    </source>
</evidence>
<keyword evidence="5 8" id="KW-0560">Oxidoreductase</keyword>
<feature type="binding site" evidence="8">
    <location>
        <position position="128"/>
    </location>
    <ligand>
        <name>substrate</name>
    </ligand>
</feature>
<keyword evidence="2 8" id="KW-0963">Cytoplasm</keyword>
<comment type="similarity">
    <text evidence="1">Belongs to the peroxiredoxin family. AhpC/Prx1 subfamily.</text>
</comment>
<evidence type="ECO:0000256" key="4">
    <source>
        <dbReference type="ARBA" id="ARBA00022862"/>
    </source>
</evidence>
<evidence type="ECO:0000256" key="6">
    <source>
        <dbReference type="ARBA" id="ARBA00023157"/>
    </source>
</evidence>
<evidence type="ECO:0000313" key="11">
    <source>
        <dbReference type="Proteomes" id="UP001589836"/>
    </source>
</evidence>
<reference evidence="10 11" key="1">
    <citation type="submission" date="2024-09" db="EMBL/GenBank/DDBJ databases">
        <authorList>
            <person name="Sun Q."/>
            <person name="Mori K."/>
        </authorList>
    </citation>
    <scope>NUCLEOTIDE SEQUENCE [LARGE SCALE GENOMIC DNA]</scope>
    <source>
        <strain evidence="10 11">NCAIM B.02529</strain>
    </source>
</reference>
<evidence type="ECO:0000256" key="8">
    <source>
        <dbReference type="HAMAP-Rule" id="MF_00401"/>
    </source>
</evidence>
<evidence type="ECO:0000256" key="7">
    <source>
        <dbReference type="ARBA" id="ARBA00023284"/>
    </source>
</evidence>
<dbReference type="EMBL" id="JBHLTP010000004">
    <property type="protein sequence ID" value="MFC0523341.1"/>
    <property type="molecule type" value="Genomic_DNA"/>
</dbReference>
<feature type="disulfide bond" description="Alternate" evidence="8">
    <location>
        <begin position="212"/>
        <end position="218"/>
    </location>
</feature>
<dbReference type="HAMAP" id="MF_00401">
    <property type="entry name" value="Peroxiredoxin"/>
    <property type="match status" value="1"/>
</dbReference>
<keyword evidence="3 8" id="KW-0575">Peroxidase</keyword>
<dbReference type="Gene3D" id="3.30.1020.10">
    <property type="entry name" value="Antioxidant, Horf6, Chain A, domain2"/>
    <property type="match status" value="1"/>
</dbReference>